<organism evidence="2 3">
    <name type="scientific">Ensete ventricosum</name>
    <name type="common">Abyssinian banana</name>
    <name type="synonym">Musa ensete</name>
    <dbReference type="NCBI Taxonomy" id="4639"/>
    <lineage>
        <taxon>Eukaryota</taxon>
        <taxon>Viridiplantae</taxon>
        <taxon>Streptophyta</taxon>
        <taxon>Embryophyta</taxon>
        <taxon>Tracheophyta</taxon>
        <taxon>Spermatophyta</taxon>
        <taxon>Magnoliopsida</taxon>
        <taxon>Liliopsida</taxon>
        <taxon>Zingiberales</taxon>
        <taxon>Musaceae</taxon>
        <taxon>Ensete</taxon>
    </lineage>
</organism>
<dbReference type="Proteomes" id="UP000287651">
    <property type="component" value="Unassembled WGS sequence"/>
</dbReference>
<comment type="caution">
    <text evidence="2">The sequence shown here is derived from an EMBL/GenBank/DDBJ whole genome shotgun (WGS) entry which is preliminary data.</text>
</comment>
<evidence type="ECO:0008006" key="4">
    <source>
        <dbReference type="Google" id="ProtNLM"/>
    </source>
</evidence>
<gene>
    <name evidence="2" type="ORF">B296_00000988</name>
</gene>
<proteinExistence type="predicted"/>
<dbReference type="EMBL" id="AMZH03000684">
    <property type="protein sequence ID" value="RRT82479.1"/>
    <property type="molecule type" value="Genomic_DNA"/>
</dbReference>
<name>A0A427B1V1_ENSVE</name>
<feature type="coiled-coil region" evidence="1">
    <location>
        <begin position="76"/>
        <end position="103"/>
    </location>
</feature>
<dbReference type="PANTHER" id="PTHR46248">
    <property type="entry name" value="EXPRESSED PROTEIN"/>
    <property type="match status" value="1"/>
</dbReference>
<accession>A0A427B1V1</accession>
<dbReference type="PANTHER" id="PTHR46248:SF9">
    <property type="entry name" value="EXPRESSED PROTEIN"/>
    <property type="match status" value="1"/>
</dbReference>
<evidence type="ECO:0000313" key="2">
    <source>
        <dbReference type="EMBL" id="RRT82479.1"/>
    </source>
</evidence>
<protein>
    <recommendedName>
        <fullName evidence="4">DUF547 domain-containing protein</fullName>
    </recommendedName>
</protein>
<evidence type="ECO:0000313" key="3">
    <source>
        <dbReference type="Proteomes" id="UP000287651"/>
    </source>
</evidence>
<evidence type="ECO:0000256" key="1">
    <source>
        <dbReference type="SAM" id="Coils"/>
    </source>
</evidence>
<reference evidence="2 3" key="1">
    <citation type="journal article" date="2014" name="Agronomy (Basel)">
        <title>A Draft Genome Sequence for Ensete ventricosum, the Drought-Tolerant Tree Against Hunger.</title>
        <authorList>
            <person name="Harrison J."/>
            <person name="Moore K.A."/>
            <person name="Paszkiewicz K."/>
            <person name="Jones T."/>
            <person name="Grant M."/>
            <person name="Ambacheew D."/>
            <person name="Muzemil S."/>
            <person name="Studholme D.J."/>
        </authorList>
    </citation>
    <scope>NUCLEOTIDE SEQUENCE [LARGE SCALE GENOMIC DNA]</scope>
</reference>
<dbReference type="AlphaFoldDB" id="A0A427B1V1"/>
<sequence>MNSKARESLPAMKASRKRDKVGSLDLNPRRVSVSLDLVAPCLAKLVPLWRNRAVFAFTDEKRRDFDFKFFPFSPKTLELLAEVAVLEEEVVRLEEQVVKFRQGLYQEAIYSSSCKKSKQLGYDVHPVTGNSKTLEQPHFMKGSASTQWSSNMDQNMPSSNKFVYGKFAPNKMTSSISITETQQGKENPLRTNIGKNCKQSPVKREIKIAAATMGNRQVDAQAFLEKGIPASPEIIIALMLKNWFDYFTNNFQVRVYTAAQVDKELERAKRDYLQAAVGICTPNKLAIPKLLDWYLGDFAKDVESLMDWICLQLPDEMRTEGIKCLEVARRSPIPQPIQVLPYEFRFRKDMTNQLKKKKKEKKKKKKKKKVLFINQHQARFHPAHS</sequence>
<keyword evidence="1" id="KW-0175">Coiled coil</keyword>